<dbReference type="SUPFAM" id="SSF55729">
    <property type="entry name" value="Acyl-CoA N-acyltransferases (Nat)"/>
    <property type="match status" value="1"/>
</dbReference>
<protein>
    <submittedName>
        <fullName evidence="2">GNAT family N-acetyltransferase</fullName>
    </submittedName>
</protein>
<dbReference type="RefSeq" id="WP_196991744.1">
    <property type="nucleotide sequence ID" value="NZ_JADWYR010000002.1"/>
</dbReference>
<dbReference type="AlphaFoldDB" id="A0A931E5Z3"/>
<dbReference type="Proteomes" id="UP000628448">
    <property type="component" value="Unassembled WGS sequence"/>
</dbReference>
<comment type="caution">
    <text evidence="2">The sequence shown here is derived from an EMBL/GenBank/DDBJ whole genome shotgun (WGS) entry which is preliminary data.</text>
</comment>
<dbReference type="InterPro" id="IPR016181">
    <property type="entry name" value="Acyl_CoA_acyltransferase"/>
</dbReference>
<sequence>MEYKETLPGGIIITRMQETHATQLEALQRLVFPALSEEELLHADQYRHHVKLFPEGQFVALDNDKVIGATTSMRYHFDIQHPEQHTFFEVMGGGWLTTHDPQGDWLYGIDVSVDPAYRNKGIARALYRARQHTCRALGLKGQMTVGMLNGYAKVQHEMTIETYYEKVKAKQLFDPTVSVQEKIGFEITGLMKDYLNDPTCGNAGAVIVLDAAKEV</sequence>
<accession>A0A931E5Z3</accession>
<feature type="domain" description="N-acetyltransferase" evidence="1">
    <location>
        <begin position="11"/>
        <end position="215"/>
    </location>
</feature>
<gene>
    <name evidence="2" type="ORF">I5907_15630</name>
</gene>
<dbReference type="Pfam" id="PF00583">
    <property type="entry name" value="Acetyltransf_1"/>
    <property type="match status" value="1"/>
</dbReference>
<dbReference type="Gene3D" id="3.40.630.30">
    <property type="match status" value="1"/>
</dbReference>
<organism evidence="2 3">
    <name type="scientific">Panacibacter microcysteis</name>
    <dbReference type="NCBI Taxonomy" id="2793269"/>
    <lineage>
        <taxon>Bacteria</taxon>
        <taxon>Pseudomonadati</taxon>
        <taxon>Bacteroidota</taxon>
        <taxon>Chitinophagia</taxon>
        <taxon>Chitinophagales</taxon>
        <taxon>Chitinophagaceae</taxon>
        <taxon>Panacibacter</taxon>
    </lineage>
</organism>
<evidence type="ECO:0000313" key="3">
    <source>
        <dbReference type="Proteomes" id="UP000628448"/>
    </source>
</evidence>
<dbReference type="PROSITE" id="PS51186">
    <property type="entry name" value="GNAT"/>
    <property type="match status" value="1"/>
</dbReference>
<dbReference type="CDD" id="cd04301">
    <property type="entry name" value="NAT_SF"/>
    <property type="match status" value="1"/>
</dbReference>
<dbReference type="InterPro" id="IPR000182">
    <property type="entry name" value="GNAT_dom"/>
</dbReference>
<name>A0A931E5Z3_9BACT</name>
<dbReference type="EMBL" id="JADWYR010000002">
    <property type="protein sequence ID" value="MBG9377673.1"/>
    <property type="molecule type" value="Genomic_DNA"/>
</dbReference>
<reference evidence="2" key="1">
    <citation type="submission" date="2020-11" db="EMBL/GenBank/DDBJ databases">
        <title>Bacterial whole genome sequence for Panacibacter sp. DH6.</title>
        <authorList>
            <person name="Le V."/>
            <person name="Ko S."/>
            <person name="Ahn C.-Y."/>
            <person name="Oh H.-M."/>
        </authorList>
    </citation>
    <scope>NUCLEOTIDE SEQUENCE</scope>
    <source>
        <strain evidence="2">DH6</strain>
    </source>
</reference>
<evidence type="ECO:0000313" key="2">
    <source>
        <dbReference type="EMBL" id="MBG9377673.1"/>
    </source>
</evidence>
<dbReference type="GO" id="GO:0016747">
    <property type="term" value="F:acyltransferase activity, transferring groups other than amino-acyl groups"/>
    <property type="evidence" value="ECO:0007669"/>
    <property type="project" value="InterPro"/>
</dbReference>
<evidence type="ECO:0000259" key="1">
    <source>
        <dbReference type="PROSITE" id="PS51186"/>
    </source>
</evidence>
<proteinExistence type="predicted"/>
<keyword evidence="3" id="KW-1185">Reference proteome</keyword>